<name>A0A0A9BN74_ARUDO</name>
<organism evidence="1">
    <name type="scientific">Arundo donax</name>
    <name type="common">Giant reed</name>
    <name type="synonym">Donax arundinaceus</name>
    <dbReference type="NCBI Taxonomy" id="35708"/>
    <lineage>
        <taxon>Eukaryota</taxon>
        <taxon>Viridiplantae</taxon>
        <taxon>Streptophyta</taxon>
        <taxon>Embryophyta</taxon>
        <taxon>Tracheophyta</taxon>
        <taxon>Spermatophyta</taxon>
        <taxon>Magnoliopsida</taxon>
        <taxon>Liliopsida</taxon>
        <taxon>Poales</taxon>
        <taxon>Poaceae</taxon>
        <taxon>PACMAD clade</taxon>
        <taxon>Arundinoideae</taxon>
        <taxon>Arundineae</taxon>
        <taxon>Arundo</taxon>
    </lineage>
</organism>
<dbReference type="AlphaFoldDB" id="A0A0A9BN74"/>
<accession>A0A0A9BN74</accession>
<protein>
    <submittedName>
        <fullName evidence="1">Uncharacterized protein</fullName>
    </submittedName>
</protein>
<reference evidence="1" key="1">
    <citation type="submission" date="2014-09" db="EMBL/GenBank/DDBJ databases">
        <authorList>
            <person name="Magalhaes I.L.F."/>
            <person name="Oliveira U."/>
            <person name="Santos F.R."/>
            <person name="Vidigal T.H.D.A."/>
            <person name="Brescovit A.D."/>
            <person name="Santos A.J."/>
        </authorList>
    </citation>
    <scope>NUCLEOTIDE SEQUENCE</scope>
    <source>
        <tissue evidence="1">Shoot tissue taken approximately 20 cm above the soil surface</tissue>
    </source>
</reference>
<sequence>MFYGDKSYRLMYPRDSVSVVILK</sequence>
<dbReference type="EMBL" id="GBRH01233064">
    <property type="protein sequence ID" value="JAD64831.1"/>
    <property type="molecule type" value="Transcribed_RNA"/>
</dbReference>
<reference evidence="1" key="2">
    <citation type="journal article" date="2015" name="Data Brief">
        <title>Shoot transcriptome of the giant reed, Arundo donax.</title>
        <authorList>
            <person name="Barrero R.A."/>
            <person name="Guerrero F.D."/>
            <person name="Moolhuijzen P."/>
            <person name="Goolsby J.A."/>
            <person name="Tidwell J."/>
            <person name="Bellgard S.E."/>
            <person name="Bellgard M.I."/>
        </authorList>
    </citation>
    <scope>NUCLEOTIDE SEQUENCE</scope>
    <source>
        <tissue evidence="1">Shoot tissue taken approximately 20 cm above the soil surface</tissue>
    </source>
</reference>
<evidence type="ECO:0000313" key="1">
    <source>
        <dbReference type="EMBL" id="JAD64831.1"/>
    </source>
</evidence>
<proteinExistence type="predicted"/>